<dbReference type="AlphaFoldDB" id="F6EPI2"/>
<protein>
    <submittedName>
        <fullName evidence="1">Uncharacterized protein</fullName>
    </submittedName>
</protein>
<dbReference type="Proteomes" id="UP000009235">
    <property type="component" value="Chromosome"/>
</dbReference>
<name>F6EPI2_HOYSD</name>
<sequence length="80" mass="8999">MGEEHLLRLGTRPEAGVCLDCAQHLHRRAKELADRQRPFPTPASIVRAATRSVRDAVLSRGWHDHPAVGSALRRIDRFLP</sequence>
<organism evidence="1 2">
    <name type="scientific">Hoyosella subflava (strain DSM 45089 / JCM 17490 / NBRC 109087 / DQS3-9A1)</name>
    <name type="common">Amycolicicoccus subflavus</name>
    <dbReference type="NCBI Taxonomy" id="443218"/>
    <lineage>
        <taxon>Bacteria</taxon>
        <taxon>Bacillati</taxon>
        <taxon>Actinomycetota</taxon>
        <taxon>Actinomycetes</taxon>
        <taxon>Mycobacteriales</taxon>
        <taxon>Hoyosellaceae</taxon>
        <taxon>Hoyosella</taxon>
    </lineage>
</organism>
<evidence type="ECO:0000313" key="1">
    <source>
        <dbReference type="EMBL" id="AEF39415.1"/>
    </source>
</evidence>
<dbReference type="EMBL" id="CP002786">
    <property type="protein sequence ID" value="AEF39415.1"/>
    <property type="molecule type" value="Genomic_DNA"/>
</dbReference>
<dbReference type="HOGENOM" id="CLU_181497_0_0_11"/>
<accession>F6EPI2</accession>
<reference evidence="1 2" key="1">
    <citation type="journal article" date="2011" name="J. Bacteriol.">
        <title>Complete genome sequence of Amycolicicoccus subflavus DQS3-9A1T, an actinomycete isolated from crude oil-polluted soil.</title>
        <authorList>
            <person name="Cai M."/>
            <person name="Chen W.M."/>
            <person name="Nie Y."/>
            <person name="Chi C.Q."/>
            <person name="Wang Y.N."/>
            <person name="Tang Y.Q."/>
            <person name="Li G.Y."/>
            <person name="Wu X.L."/>
        </authorList>
    </citation>
    <scope>NUCLEOTIDE SEQUENCE [LARGE SCALE GENOMIC DNA]</scope>
    <source>
        <strain evidence="2">DSM 45089 / DQS3-9A1</strain>
    </source>
</reference>
<keyword evidence="2" id="KW-1185">Reference proteome</keyword>
<dbReference type="KEGG" id="asd:AS9A_0963"/>
<gene>
    <name evidence="1" type="ordered locus">AS9A_0963</name>
</gene>
<dbReference type="eggNOG" id="ENOG5033KCY">
    <property type="taxonomic scope" value="Bacteria"/>
</dbReference>
<proteinExistence type="predicted"/>
<evidence type="ECO:0000313" key="2">
    <source>
        <dbReference type="Proteomes" id="UP000009235"/>
    </source>
</evidence>